<evidence type="ECO:0000313" key="4">
    <source>
        <dbReference type="EMBL" id="CCX07068.1"/>
    </source>
</evidence>
<sequence length="433" mass="47998">MSELRRKALTVPGSGKTISRKALSRQSSPATSRTNSRATSRAASRVNTDDEAGNSSDEGSIFSSVAGDIEEVDPETGASNWEELLDTSISRMLENSSKSSYQIREEALQTYISLLSSRFVKSNIETSKTSIVNACLRSIKHGRTINESLLAAKAIGLTIVTDPTEEIFDQVKRFFKQTITDCENFELKIALIHQLSAAAYYGGATLAEREGIMDFFMEIIESDGSACDATDDAGVVTAALEEWGFLVTWLEDAEQITKDGMDALVEQLNSSEVSVQVAAGENIALLYEMSYTPAEDDEVEDRLELGTKWVERYQPYGRKNDLIDTLTQLSLGSKKHLSKKNKKTQKSAFSDIVLAIQNPLQGPKSSNAMDKEGKAYGSRIKVKMHKTGLLTIDKWWKLLRLQHLRRLLGGGFLNHWKENPVLFESLNLFAACR</sequence>
<comment type="similarity">
    <text evidence="1">Belongs to the IFRD family.</text>
</comment>
<feature type="compositionally biased region" description="Polar residues" evidence="2">
    <location>
        <begin position="53"/>
        <end position="63"/>
    </location>
</feature>
<dbReference type="AlphaFoldDB" id="U4L457"/>
<dbReference type="Pfam" id="PF05004">
    <property type="entry name" value="IFRD"/>
    <property type="match status" value="1"/>
</dbReference>
<dbReference type="SUPFAM" id="SSF48371">
    <property type="entry name" value="ARM repeat"/>
    <property type="match status" value="1"/>
</dbReference>
<dbReference type="OrthoDB" id="18978at2759"/>
<dbReference type="EMBL" id="HF935332">
    <property type="protein sequence ID" value="CCX07068.1"/>
    <property type="molecule type" value="Genomic_DNA"/>
</dbReference>
<gene>
    <name evidence="4" type="ORF">PCON_06655</name>
</gene>
<organism evidence="4 5">
    <name type="scientific">Pyronema omphalodes (strain CBS 100304)</name>
    <name type="common">Pyronema confluens</name>
    <dbReference type="NCBI Taxonomy" id="1076935"/>
    <lineage>
        <taxon>Eukaryota</taxon>
        <taxon>Fungi</taxon>
        <taxon>Dikarya</taxon>
        <taxon>Ascomycota</taxon>
        <taxon>Pezizomycotina</taxon>
        <taxon>Pezizomycetes</taxon>
        <taxon>Pezizales</taxon>
        <taxon>Pyronemataceae</taxon>
        <taxon>Pyronema</taxon>
    </lineage>
</organism>
<dbReference type="eggNOG" id="KOG2842">
    <property type="taxonomic scope" value="Eukaryota"/>
</dbReference>
<name>U4L457_PYROM</name>
<dbReference type="STRING" id="1076935.U4L457"/>
<dbReference type="Proteomes" id="UP000018144">
    <property type="component" value="Unassembled WGS sequence"/>
</dbReference>
<reference evidence="4 5" key="1">
    <citation type="journal article" date="2013" name="PLoS Genet.">
        <title>The genome and development-dependent transcriptomes of Pyronema confluens: a window into fungal evolution.</title>
        <authorList>
            <person name="Traeger S."/>
            <person name="Altegoer F."/>
            <person name="Freitag M."/>
            <person name="Gabaldon T."/>
            <person name="Kempken F."/>
            <person name="Kumar A."/>
            <person name="Marcet-Houben M."/>
            <person name="Poggeler S."/>
            <person name="Stajich J.E."/>
            <person name="Nowrousian M."/>
        </authorList>
    </citation>
    <scope>NUCLEOTIDE SEQUENCE [LARGE SCALE GENOMIC DNA]</scope>
    <source>
        <strain evidence="5">CBS 100304</strain>
        <tissue evidence="4">Vegetative mycelium</tissue>
    </source>
</reference>
<feature type="region of interest" description="Disordered" evidence="2">
    <location>
        <begin position="1"/>
        <end position="77"/>
    </location>
</feature>
<feature type="domain" description="Interferon-related developmental regulator N-terminal" evidence="3">
    <location>
        <begin position="55"/>
        <end position="356"/>
    </location>
</feature>
<dbReference type="InterPro" id="IPR016024">
    <property type="entry name" value="ARM-type_fold"/>
</dbReference>
<evidence type="ECO:0000313" key="5">
    <source>
        <dbReference type="Proteomes" id="UP000018144"/>
    </source>
</evidence>
<dbReference type="OMA" id="HISGRHI"/>
<proteinExistence type="inferred from homology"/>
<evidence type="ECO:0000256" key="1">
    <source>
        <dbReference type="ARBA" id="ARBA00008828"/>
    </source>
</evidence>
<dbReference type="InterPro" id="IPR039777">
    <property type="entry name" value="IFRD"/>
</dbReference>
<accession>U4L457</accession>
<evidence type="ECO:0000259" key="3">
    <source>
        <dbReference type="Pfam" id="PF05004"/>
    </source>
</evidence>
<feature type="compositionally biased region" description="Polar residues" evidence="2">
    <location>
        <begin position="24"/>
        <end position="46"/>
    </location>
</feature>
<keyword evidence="5" id="KW-1185">Reference proteome</keyword>
<dbReference type="PANTHER" id="PTHR12354:SF1">
    <property type="entry name" value="INTERFERON-RELATED DEVELOPMENTAL REGULATOR 1"/>
    <property type="match status" value="1"/>
</dbReference>
<evidence type="ECO:0000256" key="2">
    <source>
        <dbReference type="SAM" id="MobiDB-lite"/>
    </source>
</evidence>
<dbReference type="PANTHER" id="PTHR12354">
    <property type="entry name" value="INTERFERON-RELATED DEVELOPMENTAL REGULATOR"/>
    <property type="match status" value="1"/>
</dbReference>
<protein>
    <recommendedName>
        <fullName evidence="3">Interferon-related developmental regulator N-terminal domain-containing protein</fullName>
    </recommendedName>
</protein>
<dbReference type="InterPro" id="IPR007701">
    <property type="entry name" value="Interferon-rel_develop_reg_N"/>
</dbReference>